<proteinExistence type="predicted"/>
<dbReference type="InterPro" id="IPR011042">
    <property type="entry name" value="6-blade_b-propeller_TolB-like"/>
</dbReference>
<dbReference type="RefSeq" id="WP_379905165.1">
    <property type="nucleotide sequence ID" value="NZ_JBHULM010000011.1"/>
</dbReference>
<dbReference type="PANTHER" id="PTHR10009:SF18">
    <property type="entry name" value="PROTEIN YELLOW-LIKE PROTEIN"/>
    <property type="match status" value="1"/>
</dbReference>
<dbReference type="Proteomes" id="UP001597467">
    <property type="component" value="Unassembled WGS sequence"/>
</dbReference>
<dbReference type="Pfam" id="PF03022">
    <property type="entry name" value="MRJP"/>
    <property type="match status" value="1"/>
</dbReference>
<dbReference type="EMBL" id="JBHULM010000011">
    <property type="protein sequence ID" value="MFD2543360.1"/>
    <property type="molecule type" value="Genomic_DNA"/>
</dbReference>
<dbReference type="InterPro" id="IPR017996">
    <property type="entry name" value="MRJP/yellow-related"/>
</dbReference>
<evidence type="ECO:0000313" key="4">
    <source>
        <dbReference type="Proteomes" id="UP001597467"/>
    </source>
</evidence>
<comment type="caution">
    <text evidence="3">The sequence shown here is derived from an EMBL/GenBank/DDBJ whole genome shotgun (WGS) entry which is preliminary data.</text>
</comment>
<dbReference type="PANTHER" id="PTHR10009">
    <property type="entry name" value="PROTEIN YELLOW-RELATED"/>
    <property type="match status" value="1"/>
</dbReference>
<evidence type="ECO:0000256" key="2">
    <source>
        <dbReference type="ARBA" id="ARBA00022525"/>
    </source>
</evidence>
<name>A0ABW5K548_9FLAO</name>
<protein>
    <submittedName>
        <fullName evidence="3">L-dopachrome tautomerase-related protein</fullName>
    </submittedName>
</protein>
<reference evidence="4" key="1">
    <citation type="journal article" date="2019" name="Int. J. Syst. Evol. Microbiol.">
        <title>The Global Catalogue of Microorganisms (GCM) 10K type strain sequencing project: providing services to taxonomists for standard genome sequencing and annotation.</title>
        <authorList>
            <consortium name="The Broad Institute Genomics Platform"/>
            <consortium name="The Broad Institute Genome Sequencing Center for Infectious Disease"/>
            <person name="Wu L."/>
            <person name="Ma J."/>
        </authorList>
    </citation>
    <scope>NUCLEOTIDE SEQUENCE [LARGE SCALE GENOMIC DNA]</scope>
    <source>
        <strain evidence="4">KCTC 42808</strain>
    </source>
</reference>
<dbReference type="SUPFAM" id="SSF63829">
    <property type="entry name" value="Calcium-dependent phosphotriesterase"/>
    <property type="match status" value="1"/>
</dbReference>
<organism evidence="3 4">
    <name type="scientific">Lacinutrix gracilariae</name>
    <dbReference type="NCBI Taxonomy" id="1747198"/>
    <lineage>
        <taxon>Bacteria</taxon>
        <taxon>Pseudomonadati</taxon>
        <taxon>Bacteroidota</taxon>
        <taxon>Flavobacteriia</taxon>
        <taxon>Flavobacteriales</taxon>
        <taxon>Flavobacteriaceae</taxon>
        <taxon>Lacinutrix</taxon>
    </lineage>
</organism>
<evidence type="ECO:0000256" key="1">
    <source>
        <dbReference type="ARBA" id="ARBA00004613"/>
    </source>
</evidence>
<keyword evidence="4" id="KW-1185">Reference proteome</keyword>
<sequence length="361" mass="40792">MKNILYVSLLLFCLTSCKQTNKTEVETITTTQDLSTEVPITEVASFKGQQVTGVSVSNTGRVFVNFPRWRDGVAHSVVEITADKQQKSYPNARWNSWKIGDPVVEDKFVGVQSVVAFEDALYVLDTRSQLFQDVLDAPRVFVFNLTTNTLSKTFILSKNSYHPDSYINDLRVDKKKNKIYFTDSGHAGLVVLDMHSGISKRVLNDHVSTSAEMTHLTFGDKKWERAINSDGIALDTKNNMLYYHALTGYSLFAIPTSAFDEDDENKIQDQVRFIAKTAAPDGMILDANGNLYYADLEHNKIQYRKPDGSIHTLVEGEKIKWADTFSIYNKHLYFTNSRINEINGDISNMVFTLNKVALPVQ</sequence>
<evidence type="ECO:0000313" key="3">
    <source>
        <dbReference type="EMBL" id="MFD2543360.1"/>
    </source>
</evidence>
<accession>A0ABW5K548</accession>
<gene>
    <name evidence="3" type="ORF">ACFSSB_13590</name>
</gene>
<comment type="subcellular location">
    <subcellularLocation>
        <location evidence="1">Secreted</location>
    </subcellularLocation>
</comment>
<dbReference type="Gene3D" id="2.120.10.30">
    <property type="entry name" value="TolB, C-terminal domain"/>
    <property type="match status" value="1"/>
</dbReference>
<keyword evidence="2" id="KW-0964">Secreted</keyword>